<feature type="domain" description="DRTGG" evidence="1">
    <location>
        <begin position="42"/>
        <end position="144"/>
    </location>
</feature>
<accession>X0S919</accession>
<dbReference type="InterPro" id="IPR028979">
    <property type="entry name" value="Ser_kin/Pase_Hpr-like_N_sf"/>
</dbReference>
<dbReference type="SUPFAM" id="SSF75138">
    <property type="entry name" value="HprK N-terminal domain-like"/>
    <property type="match status" value="1"/>
</dbReference>
<reference evidence="2" key="1">
    <citation type="journal article" date="2014" name="Front. Microbiol.">
        <title>High frequency of phylogenetically diverse reductive dehalogenase-homologous genes in deep subseafloor sedimentary metagenomes.</title>
        <authorList>
            <person name="Kawai M."/>
            <person name="Futagami T."/>
            <person name="Toyoda A."/>
            <person name="Takaki Y."/>
            <person name="Nishi S."/>
            <person name="Hori S."/>
            <person name="Arai W."/>
            <person name="Tsubouchi T."/>
            <person name="Morono Y."/>
            <person name="Uchiyama I."/>
            <person name="Ito T."/>
            <person name="Fujiyama A."/>
            <person name="Inagaki F."/>
            <person name="Takami H."/>
        </authorList>
    </citation>
    <scope>NUCLEOTIDE SEQUENCE</scope>
    <source>
        <strain evidence="2">Expedition CK06-06</strain>
    </source>
</reference>
<protein>
    <recommendedName>
        <fullName evidence="1">DRTGG domain-containing protein</fullName>
    </recommendedName>
</protein>
<dbReference type="Gene3D" id="3.40.1390.20">
    <property type="entry name" value="HprK N-terminal domain-like"/>
    <property type="match status" value="1"/>
</dbReference>
<comment type="caution">
    <text evidence="2">The sequence shown here is derived from an EMBL/GenBank/DDBJ whole genome shotgun (WGS) entry which is preliminary data.</text>
</comment>
<sequence length="151" mass="16112">MEGRVKGVPFLFCNSARFPVCAGRAAAIRRILSRDAVMKLAEIRHVLQCEVLTGDAGLSIDVETVVASDGMSEILAFARPGALMITGLTNIQSVRTADIANVCAIVYIRGKRPNEKAIHVARKSNIPVLATGLGMFDVCGMLRELGLKGGM</sequence>
<gene>
    <name evidence="2" type="ORF">S01H1_01097</name>
</gene>
<dbReference type="Pfam" id="PF07085">
    <property type="entry name" value="DRTGG"/>
    <property type="match status" value="1"/>
</dbReference>
<organism evidence="2">
    <name type="scientific">marine sediment metagenome</name>
    <dbReference type="NCBI Taxonomy" id="412755"/>
    <lineage>
        <taxon>unclassified sequences</taxon>
        <taxon>metagenomes</taxon>
        <taxon>ecological metagenomes</taxon>
    </lineage>
</organism>
<dbReference type="AlphaFoldDB" id="X0S919"/>
<dbReference type="InterPro" id="IPR010766">
    <property type="entry name" value="DRTGG"/>
</dbReference>
<proteinExistence type="predicted"/>
<evidence type="ECO:0000259" key="1">
    <source>
        <dbReference type="Pfam" id="PF07085"/>
    </source>
</evidence>
<name>X0S919_9ZZZZ</name>
<evidence type="ECO:0000313" key="2">
    <source>
        <dbReference type="EMBL" id="GAF77484.1"/>
    </source>
</evidence>
<dbReference type="EMBL" id="BARS01000448">
    <property type="protein sequence ID" value="GAF77484.1"/>
    <property type="molecule type" value="Genomic_DNA"/>
</dbReference>